<comment type="caution">
    <text evidence="18">The sequence shown here is derived from an EMBL/GenBank/DDBJ whole genome shotgun (WGS) entry which is preliminary data.</text>
</comment>
<accession>A0A520KG21</accession>
<evidence type="ECO:0000256" key="13">
    <source>
        <dbReference type="ARBA" id="ARBA00049244"/>
    </source>
</evidence>
<proteinExistence type="inferred from homology"/>
<evidence type="ECO:0000256" key="8">
    <source>
        <dbReference type="ARBA" id="ARBA00022839"/>
    </source>
</evidence>
<feature type="domain" description="DNA polymerase II large subunit DP2 N-terminal" evidence="15">
    <location>
        <begin position="9"/>
        <end position="273"/>
    </location>
</feature>
<dbReference type="InterPro" id="IPR004475">
    <property type="entry name" value="PolC_DP2"/>
</dbReference>
<sequence length="1127" mass="129335">MICDIDTQKYFSDLINHVDKLYEIANKARSKGLDPETYVEIYKAEDLAARVEGLIGISGIGERIRELKEKLSREEVAFKIIEDIINGKFGKFDDEVAADKALRVALAIMTEGITAAPLQGIEKVKIKKNSDGSKYLAIYYAGPMRSAGGTEQALTVLFGDYIRILLHLDRYKITNEEIGRFIEELRLYERKVGRFQYHPSDDDLRRILNYLPIEVTGPPTDKYQVSVYRNLERIETNYVRGGALRVVNDGIYGKAEKLRKIVEKIGLDWSWLNVKSKKSEENQGKIQPDDKYLVDVVGGRPIFSHPSRFGGFRLRYGRARNTGLAAVGINPATMIILESFIAVGTQLRVERPGKSATITPVDTIEGPIVKLKNGDVIRVENIEIAKRVKDDIEEILFLGDMLIAVGEFLENNHRLMPAGYCEEIWAEELRRKIEGNIEKIAMELSISIERLKEFIENPLLCKPNEEEALIISRKLGIPLHPRYTYFWENISIEELKILQEWLGNIRDYSEVPLKNESLKRILEKICIPHKYNKERNSIIFEDKKIIEALFSFNNNPNNEEINDSIEYLSRCCGIKIKAKGRSFIGARMGRPEKAKERVMKPPVHVIFPVGLSGGSQRDIVKAMQLGGFEVEIVLKKCPKCNVVVYENICRKCNSRTIQFYYCPNCGNYYEVDTCRKCGTKTIPFNKRMISIDNFFEKLSKFGISKNSVIKGVKGLTNTKKIPEIIEKGILRYKHKVFIYKDGTIRYDITNAPLTHFKPSEIGVSIEKLRELGYTKDYKGNELKHEDQILELKVQDIIIPESCAKYLYRVANYVDELLKEVYDLEPFYKLSSYKDLIGHLVIGLAPHTSAGVIGRIIGFTKASVCYAHPFWHSAKRRNCDGDEDAIMLALQALIDFSKHYLPEKIGGLMDAPLVLTTIIDPSEVDDECHNIEAMERLPLEFYSLCEEYSEPSEVLEFIDIIKKRLGGQNQYINLHFSIFNNNIANGPLVTEYDKIRNMEEKVRKQLYLAMKIRAVNAEDVAERLLKHHFIPDLAGNFRAFLTQKFRCVRCGTKYRRIPLKGRCLKCNNELVLSVHEKNISKYLNIAYFLSKEFNLDNFMKQEIELIERSLNNLIKSKKEISLDKFISQ</sequence>
<reference evidence="19 21" key="1">
    <citation type="journal article" date="2019" name="Nat. Microbiol.">
        <title>Expanding anaerobic alkane metabolism in the domain of Archaea.</title>
        <authorList>
            <person name="Wang Y."/>
            <person name="Wegener G."/>
            <person name="Hou J."/>
            <person name="Wang F."/>
            <person name="Xiao X."/>
        </authorList>
    </citation>
    <scope>NUCLEOTIDE SEQUENCE [LARGE SCALE GENOMIC DNA]</scope>
    <source>
        <strain evidence="19">WYZ-LMO11</strain>
    </source>
</reference>
<evidence type="ECO:0000256" key="10">
    <source>
        <dbReference type="ARBA" id="ARBA00023125"/>
    </source>
</evidence>
<evidence type="ECO:0000256" key="14">
    <source>
        <dbReference type="HAMAP-Rule" id="MF_00324"/>
    </source>
</evidence>
<keyword evidence="7 14" id="KW-0378">Hydrolase</keyword>
<evidence type="ECO:0000256" key="12">
    <source>
        <dbReference type="ARBA" id="ARBA00025068"/>
    </source>
</evidence>
<dbReference type="GO" id="GO:0006308">
    <property type="term" value="P:DNA catabolic process"/>
    <property type="evidence" value="ECO:0007669"/>
    <property type="project" value="UniProtKB-UniRule"/>
</dbReference>
<comment type="function">
    <text evidence="12 14">Possesses two activities: a DNA synthesis (polymerase) and an exonucleolytic activity that degrades single-stranded DNA in the 3'- to 5'-direction. Has a template-primer preference which is characteristic of a replicative DNA polymerase.</text>
</comment>
<gene>
    <name evidence="14" type="primary">polC</name>
    <name evidence="19" type="ORF">DSO09_06540</name>
    <name evidence="18" type="ORF">EF809_02230</name>
</gene>
<evidence type="ECO:0000313" key="18">
    <source>
        <dbReference type="EMBL" id="RZN56729.1"/>
    </source>
</evidence>
<dbReference type="NCBIfam" id="NF003103">
    <property type="entry name" value="PRK04023.1"/>
    <property type="match status" value="1"/>
</dbReference>
<keyword evidence="6 14" id="KW-0540">Nuclease</keyword>
<dbReference type="PANTHER" id="PTHR42210:SF1">
    <property type="entry name" value="DNA POLYMERASE II LARGE SUBUNIT"/>
    <property type="match status" value="1"/>
</dbReference>
<dbReference type="InterPro" id="IPR056171">
    <property type="entry name" value="PolC_DP2_central_dom"/>
</dbReference>
<protein>
    <recommendedName>
        <fullName evidence="14">DNA polymerase II large subunit</fullName>
        <shortName evidence="14">Pol II</shortName>
        <ecNumber evidence="14">2.7.7.7</ecNumber>
    </recommendedName>
    <alternativeName>
        <fullName evidence="14">Exodeoxyribonuclease large subunit</fullName>
        <ecNumber evidence="14">3.1.11.1</ecNumber>
    </alternativeName>
</protein>
<comment type="subunit">
    <text evidence="2 14">Heterodimer of a large subunit and a small subunit.</text>
</comment>
<evidence type="ECO:0000256" key="1">
    <source>
        <dbReference type="ARBA" id="ARBA00011053"/>
    </source>
</evidence>
<dbReference type="NCBIfam" id="TIGR00354">
    <property type="entry name" value="polC"/>
    <property type="match status" value="1"/>
</dbReference>
<keyword evidence="11 14" id="KW-0511">Multifunctional enzyme</keyword>
<evidence type="ECO:0000256" key="2">
    <source>
        <dbReference type="ARBA" id="ARBA00011315"/>
    </source>
</evidence>
<comment type="similarity">
    <text evidence="1 14">Belongs to the archaeal DNA polymerase II family.</text>
</comment>
<dbReference type="InterPro" id="IPR056172">
    <property type="entry name" value="PolC_DP2_cat_dom"/>
</dbReference>
<evidence type="ECO:0000313" key="21">
    <source>
        <dbReference type="Proteomes" id="UP000317265"/>
    </source>
</evidence>
<keyword evidence="8 14" id="KW-0269">Exonuclease</keyword>
<evidence type="ECO:0000256" key="11">
    <source>
        <dbReference type="ARBA" id="ARBA00023268"/>
    </source>
</evidence>
<evidence type="ECO:0000313" key="20">
    <source>
        <dbReference type="Proteomes" id="UP000316080"/>
    </source>
</evidence>
<feature type="domain" description="DNA polymerase II large subunit DP2 catalytic" evidence="17">
    <location>
        <begin position="704"/>
        <end position="1000"/>
    </location>
</feature>
<evidence type="ECO:0000259" key="17">
    <source>
        <dbReference type="Pfam" id="PF24846"/>
    </source>
</evidence>
<dbReference type="Pfam" id="PF24844">
    <property type="entry name" value="PolC_DP2_central"/>
    <property type="match status" value="1"/>
</dbReference>
<evidence type="ECO:0000256" key="5">
    <source>
        <dbReference type="ARBA" id="ARBA00022705"/>
    </source>
</evidence>
<dbReference type="EMBL" id="QNVI01000066">
    <property type="protein sequence ID" value="TDA37662.1"/>
    <property type="molecule type" value="Genomic_DNA"/>
</dbReference>
<evidence type="ECO:0000259" key="16">
    <source>
        <dbReference type="Pfam" id="PF24844"/>
    </source>
</evidence>
<evidence type="ECO:0000256" key="7">
    <source>
        <dbReference type="ARBA" id="ARBA00022801"/>
    </source>
</evidence>
<dbReference type="PANTHER" id="PTHR42210">
    <property type="entry name" value="DNA POLYMERASE II LARGE SUBUNIT"/>
    <property type="match status" value="1"/>
</dbReference>
<evidence type="ECO:0000259" key="15">
    <source>
        <dbReference type="Pfam" id="PF03833"/>
    </source>
</evidence>
<dbReference type="Pfam" id="PF24846">
    <property type="entry name" value="PolC_DP2_cat"/>
    <property type="match status" value="1"/>
</dbReference>
<dbReference type="HAMAP" id="MF_00324">
    <property type="entry name" value="DNApol_II_L_arch"/>
    <property type="match status" value="1"/>
</dbReference>
<dbReference type="EC" id="2.7.7.7" evidence="14"/>
<evidence type="ECO:0000256" key="4">
    <source>
        <dbReference type="ARBA" id="ARBA00022695"/>
    </source>
</evidence>
<reference evidence="18 20" key="2">
    <citation type="journal article" date="2019" name="Nat. Microbiol.">
        <title>Wide diversity of methane and short-chain alkane metabolisms in uncultured archaea.</title>
        <authorList>
            <person name="Borrel G."/>
            <person name="Adam P.S."/>
            <person name="McKay L.J."/>
            <person name="Chen L.X."/>
            <person name="Sierra-Garcia I.N."/>
            <person name="Sieber C.M."/>
            <person name="Letourneur Q."/>
            <person name="Ghozlane A."/>
            <person name="Andersen G.L."/>
            <person name="Li W.J."/>
            <person name="Hallam S.J."/>
            <person name="Muyzer G."/>
            <person name="de Oliveira V.M."/>
            <person name="Inskeep W.P."/>
            <person name="Banfield J.F."/>
            <person name="Gribaldo S."/>
        </authorList>
    </citation>
    <scope>NUCLEOTIDE SEQUENCE [LARGE SCALE GENOMIC DNA]</scope>
    <source>
        <strain evidence="18">Verst-YHS</strain>
    </source>
</reference>
<dbReference type="Proteomes" id="UP000316080">
    <property type="component" value="Unassembled WGS sequence"/>
</dbReference>
<keyword evidence="9 14" id="KW-0239">DNA-directed DNA polymerase</keyword>
<keyword evidence="5 14" id="KW-0235">DNA replication</keyword>
<comment type="catalytic activity">
    <reaction evidence="14">
        <text>Exonucleolytic cleavage in the 3'- to 5'-direction to yield nucleoside 5'-phosphates.</text>
        <dbReference type="EC" id="3.1.11.1"/>
    </reaction>
</comment>
<dbReference type="AlphaFoldDB" id="A0A520KG21"/>
<keyword evidence="10 14" id="KW-0238">DNA-binding</keyword>
<organism evidence="18 20">
    <name type="scientific">Thermoproteota archaeon</name>
    <dbReference type="NCBI Taxonomy" id="2056631"/>
    <lineage>
        <taxon>Archaea</taxon>
        <taxon>Thermoproteota</taxon>
    </lineage>
</organism>
<dbReference type="GO" id="GO:0008310">
    <property type="term" value="F:single-stranded DNA 3'-5' DNA exonuclease activity"/>
    <property type="evidence" value="ECO:0007669"/>
    <property type="project" value="UniProtKB-EC"/>
</dbReference>
<dbReference type="PIRSF" id="PIRSF016275">
    <property type="entry name" value="PolC_DP2"/>
    <property type="match status" value="1"/>
</dbReference>
<evidence type="ECO:0000256" key="6">
    <source>
        <dbReference type="ARBA" id="ARBA00022722"/>
    </source>
</evidence>
<evidence type="ECO:0000313" key="19">
    <source>
        <dbReference type="EMBL" id="TDA37662.1"/>
    </source>
</evidence>
<dbReference type="EMBL" id="RXIH01000018">
    <property type="protein sequence ID" value="RZN56729.1"/>
    <property type="molecule type" value="Genomic_DNA"/>
</dbReference>
<dbReference type="GO" id="GO:0006261">
    <property type="term" value="P:DNA-templated DNA replication"/>
    <property type="evidence" value="ECO:0007669"/>
    <property type="project" value="UniProtKB-UniRule"/>
</dbReference>
<dbReference type="EC" id="3.1.11.1" evidence="14"/>
<evidence type="ECO:0000256" key="3">
    <source>
        <dbReference type="ARBA" id="ARBA00022679"/>
    </source>
</evidence>
<dbReference type="InterPro" id="IPR016033">
    <property type="entry name" value="PolC_DP2_N"/>
</dbReference>
<keyword evidence="3 14" id="KW-0808">Transferase</keyword>
<evidence type="ECO:0000256" key="9">
    <source>
        <dbReference type="ARBA" id="ARBA00022932"/>
    </source>
</evidence>
<comment type="catalytic activity">
    <reaction evidence="13 14">
        <text>DNA(n) + a 2'-deoxyribonucleoside 5'-triphosphate = DNA(n+1) + diphosphate</text>
        <dbReference type="Rhea" id="RHEA:22508"/>
        <dbReference type="Rhea" id="RHEA-COMP:17339"/>
        <dbReference type="Rhea" id="RHEA-COMP:17340"/>
        <dbReference type="ChEBI" id="CHEBI:33019"/>
        <dbReference type="ChEBI" id="CHEBI:61560"/>
        <dbReference type="ChEBI" id="CHEBI:173112"/>
        <dbReference type="EC" id="2.7.7.7"/>
    </reaction>
</comment>
<dbReference type="GO" id="GO:0003677">
    <property type="term" value="F:DNA binding"/>
    <property type="evidence" value="ECO:0007669"/>
    <property type="project" value="UniProtKB-UniRule"/>
</dbReference>
<dbReference type="GO" id="GO:0003887">
    <property type="term" value="F:DNA-directed DNA polymerase activity"/>
    <property type="evidence" value="ECO:0007669"/>
    <property type="project" value="UniProtKB-UniRule"/>
</dbReference>
<dbReference type="Pfam" id="PF03833">
    <property type="entry name" value="PolC_DP2_N"/>
    <property type="match status" value="1"/>
</dbReference>
<keyword evidence="4 14" id="KW-0548">Nucleotidyltransferase</keyword>
<name>A0A520KG21_9CREN</name>
<dbReference type="Proteomes" id="UP000317265">
    <property type="component" value="Unassembled WGS sequence"/>
</dbReference>
<feature type="domain" description="DNA polymerase II large subunit DP2 central" evidence="16">
    <location>
        <begin position="280"/>
        <end position="667"/>
    </location>
</feature>